<gene>
    <name evidence="1" type="ORF">Tco_0892552</name>
</gene>
<sequence length="137" mass="15620">MSFASIKTNSLFYTEKSYLDPGRDAGLGRRCARSVGIGDGEKKRKEGMEWGNMKRKRKILKEGKDPIGFKDFFQNFIVIRGTGRIGEGRRGRRGKIALILECGKKSEKEKGKRNLGRTLRERCGVRKELILPVCWVL</sequence>
<evidence type="ECO:0000313" key="1">
    <source>
        <dbReference type="EMBL" id="GJT22615.1"/>
    </source>
</evidence>
<reference evidence="1" key="1">
    <citation type="journal article" date="2022" name="Int. J. Mol. Sci.">
        <title>Draft Genome of Tanacetum Coccineum: Genomic Comparison of Closely Related Tanacetum-Family Plants.</title>
        <authorList>
            <person name="Yamashiro T."/>
            <person name="Shiraishi A."/>
            <person name="Nakayama K."/>
            <person name="Satake H."/>
        </authorList>
    </citation>
    <scope>NUCLEOTIDE SEQUENCE</scope>
</reference>
<evidence type="ECO:0000313" key="2">
    <source>
        <dbReference type="Proteomes" id="UP001151760"/>
    </source>
</evidence>
<organism evidence="1 2">
    <name type="scientific">Tanacetum coccineum</name>
    <dbReference type="NCBI Taxonomy" id="301880"/>
    <lineage>
        <taxon>Eukaryota</taxon>
        <taxon>Viridiplantae</taxon>
        <taxon>Streptophyta</taxon>
        <taxon>Embryophyta</taxon>
        <taxon>Tracheophyta</taxon>
        <taxon>Spermatophyta</taxon>
        <taxon>Magnoliopsida</taxon>
        <taxon>eudicotyledons</taxon>
        <taxon>Gunneridae</taxon>
        <taxon>Pentapetalae</taxon>
        <taxon>asterids</taxon>
        <taxon>campanulids</taxon>
        <taxon>Asterales</taxon>
        <taxon>Asteraceae</taxon>
        <taxon>Asteroideae</taxon>
        <taxon>Anthemideae</taxon>
        <taxon>Anthemidinae</taxon>
        <taxon>Tanacetum</taxon>
    </lineage>
</organism>
<dbReference type="EMBL" id="BQNB010013983">
    <property type="protein sequence ID" value="GJT22615.1"/>
    <property type="molecule type" value="Genomic_DNA"/>
</dbReference>
<keyword evidence="2" id="KW-1185">Reference proteome</keyword>
<proteinExistence type="predicted"/>
<comment type="caution">
    <text evidence="1">The sequence shown here is derived from an EMBL/GenBank/DDBJ whole genome shotgun (WGS) entry which is preliminary data.</text>
</comment>
<reference evidence="1" key="2">
    <citation type="submission" date="2022-01" db="EMBL/GenBank/DDBJ databases">
        <authorList>
            <person name="Yamashiro T."/>
            <person name="Shiraishi A."/>
            <person name="Satake H."/>
            <person name="Nakayama K."/>
        </authorList>
    </citation>
    <scope>NUCLEOTIDE SEQUENCE</scope>
</reference>
<name>A0ABQ5C691_9ASTR</name>
<protein>
    <submittedName>
        <fullName evidence="1">Uncharacterized protein</fullName>
    </submittedName>
</protein>
<dbReference type="Proteomes" id="UP001151760">
    <property type="component" value="Unassembled WGS sequence"/>
</dbReference>
<accession>A0ABQ5C691</accession>